<protein>
    <submittedName>
        <fullName evidence="1">Uncharacterized protein</fullName>
    </submittedName>
</protein>
<dbReference type="Proteomes" id="UP000815260">
    <property type="component" value="Chromosome 3B"/>
</dbReference>
<evidence type="ECO:0000313" key="1">
    <source>
        <dbReference type="EMBL" id="KAF7027417.1"/>
    </source>
</evidence>
<organism evidence="1">
    <name type="scientific">Triticum aestivum</name>
    <name type="common">Wheat</name>
    <dbReference type="NCBI Taxonomy" id="4565"/>
    <lineage>
        <taxon>Eukaryota</taxon>
        <taxon>Viridiplantae</taxon>
        <taxon>Streptophyta</taxon>
        <taxon>Embryophyta</taxon>
        <taxon>Tracheophyta</taxon>
        <taxon>Spermatophyta</taxon>
        <taxon>Magnoliopsida</taxon>
        <taxon>Liliopsida</taxon>
        <taxon>Poales</taxon>
        <taxon>Poaceae</taxon>
        <taxon>BOP clade</taxon>
        <taxon>Pooideae</taxon>
        <taxon>Triticodae</taxon>
        <taxon>Triticeae</taxon>
        <taxon>Triticinae</taxon>
        <taxon>Triticum</taxon>
    </lineage>
</organism>
<sequence>MCFEFGSCFGGGKDGRLRRRAAPIATTSTAVAFVAANAEGTTGAPTTVAPLTTKRRCRWRTTTSRAAAVDEAGHKAYDDGAGGRGGYAAYPQHKADLEAPKLPTWQNKVGEDAYTGRLHVQEPAAMDYPALGRY</sequence>
<comment type="caution">
    <text evidence="1">The sequence shown here is derived from an EMBL/GenBank/DDBJ whole genome shotgun (WGS) entry which is preliminary data.</text>
</comment>
<dbReference type="AlphaFoldDB" id="A0A9R1FE76"/>
<dbReference type="EMBL" id="CM022218">
    <property type="protein sequence ID" value="KAF7027417.1"/>
    <property type="molecule type" value="Genomic_DNA"/>
</dbReference>
<reference evidence="1" key="2">
    <citation type="submission" date="2020-03" db="EMBL/GenBank/DDBJ databases">
        <title>The second near-complete assembly of the hexaploid bread wheat (Triticum aestivum) genome.</title>
        <authorList>
            <person name="Zimin A.V."/>
            <person name="Puiu D."/>
            <person name="Shumante A."/>
            <person name="Alonge M."/>
            <person name="Salzberg S.L."/>
        </authorList>
    </citation>
    <scope>NUCLEOTIDE SEQUENCE</scope>
    <source>
        <tissue evidence="1">Leaf</tissue>
    </source>
</reference>
<proteinExistence type="predicted"/>
<reference evidence="1" key="1">
    <citation type="journal article" date="2017" name="Gigascience">
        <title>The first near-complete assembly of the hexaploid bread wheat genome, Triticum aestivum.</title>
        <authorList>
            <person name="Zimin A.V."/>
            <person name="Puiu D."/>
            <person name="Hall R."/>
            <person name="Kingan S."/>
            <person name="Clavijo B.J."/>
            <person name="Salzberg S.L."/>
        </authorList>
    </citation>
    <scope>NUCLEOTIDE SEQUENCE</scope>
    <source>
        <tissue evidence="1">Leaf</tissue>
    </source>
</reference>
<name>A0A9R1FE76_WHEAT</name>
<gene>
    <name evidence="1" type="ORF">CFC21_039460</name>
</gene>
<accession>A0A9R1FE76</accession>